<feature type="transmembrane region" description="Helical" evidence="6">
    <location>
        <begin position="329"/>
        <end position="349"/>
    </location>
</feature>
<dbReference type="AlphaFoldDB" id="A0A4R6YMR4"/>
<gene>
    <name evidence="7" type="ORF">DFR29_11992</name>
</gene>
<evidence type="ECO:0000256" key="4">
    <source>
        <dbReference type="ARBA" id="ARBA00022989"/>
    </source>
</evidence>
<dbReference type="InterPro" id="IPR001991">
    <property type="entry name" value="Na-dicarboxylate_symporter"/>
</dbReference>
<keyword evidence="4 6" id="KW-1133">Transmembrane helix</keyword>
<proteinExistence type="predicted"/>
<dbReference type="PRINTS" id="PR00173">
    <property type="entry name" value="EDTRNSPORT"/>
</dbReference>
<name>A0A4R6YMR4_9GAMM</name>
<organism evidence="7 8">
    <name type="scientific">Tahibacter aquaticus</name>
    <dbReference type="NCBI Taxonomy" id="520092"/>
    <lineage>
        <taxon>Bacteria</taxon>
        <taxon>Pseudomonadati</taxon>
        <taxon>Pseudomonadota</taxon>
        <taxon>Gammaproteobacteria</taxon>
        <taxon>Lysobacterales</taxon>
        <taxon>Rhodanobacteraceae</taxon>
        <taxon>Tahibacter</taxon>
    </lineage>
</organism>
<keyword evidence="8" id="KW-1185">Reference proteome</keyword>
<dbReference type="Gene3D" id="1.10.3860.10">
    <property type="entry name" value="Sodium:dicarboxylate symporter"/>
    <property type="match status" value="1"/>
</dbReference>
<comment type="caution">
    <text evidence="7">The sequence shown here is derived from an EMBL/GenBank/DDBJ whole genome shotgun (WGS) entry which is preliminary data.</text>
</comment>
<feature type="transmembrane region" description="Helical" evidence="6">
    <location>
        <begin position="187"/>
        <end position="210"/>
    </location>
</feature>
<accession>A0A4R6YMR4</accession>
<evidence type="ECO:0000256" key="1">
    <source>
        <dbReference type="ARBA" id="ARBA00004141"/>
    </source>
</evidence>
<dbReference type="PANTHER" id="PTHR42865:SF10">
    <property type="entry name" value="SODIUM:DICARBOXYLATE SYMPORTER FAMILY PROTEIN"/>
    <property type="match status" value="1"/>
</dbReference>
<dbReference type="RefSeq" id="WP_133821302.1">
    <property type="nucleotide sequence ID" value="NZ_SNZH01000019.1"/>
</dbReference>
<evidence type="ECO:0000256" key="3">
    <source>
        <dbReference type="ARBA" id="ARBA00022692"/>
    </source>
</evidence>
<dbReference type="Proteomes" id="UP000295293">
    <property type="component" value="Unassembled WGS sequence"/>
</dbReference>
<dbReference type="OrthoDB" id="9766690at2"/>
<dbReference type="EMBL" id="SNZH01000019">
    <property type="protein sequence ID" value="TDR38764.1"/>
    <property type="molecule type" value="Genomic_DNA"/>
</dbReference>
<sequence>MTSAMRVLLALLLGTALGLILAHYAPPAAATLSNVLQPLGRLWLNALQMTIVPLVVSLLIVGVNLTRDAAASGRVARRAVLCIVALLFFGAIFAAVFAPAFLALLPRDAALVETLRAATGTPVAAAAPASLADWFAGIVPTNAIAAAAQGAIVPLVVFTLLFAFALTRIENLRRQRLIECFQAIADTMTVIVGWVLWAAPLGVFALILPVSAKAGSGMLQVLGWYIALQCTLYASIALLMYAVAVLFGRESLGRFATAVAPAQAVAASTQSSLASLPAMLQSAQRLGYSAPVSALVLPLAVSLFRIASPVQYIGVSAFIAWAYGIDIPTLQWGFAVLLAVAISVGSAGLPGQATFMGTNLPVVQSLGLPIEPMGLLLAVELVPDIFATVGNVTADLAATSVVARGEDPAAEPSA</sequence>
<dbReference type="PANTHER" id="PTHR42865">
    <property type="entry name" value="PROTON/GLUTAMATE-ASPARTATE SYMPORTER"/>
    <property type="match status" value="1"/>
</dbReference>
<evidence type="ECO:0000313" key="8">
    <source>
        <dbReference type="Proteomes" id="UP000295293"/>
    </source>
</evidence>
<evidence type="ECO:0000256" key="5">
    <source>
        <dbReference type="ARBA" id="ARBA00023136"/>
    </source>
</evidence>
<evidence type="ECO:0000313" key="7">
    <source>
        <dbReference type="EMBL" id="TDR38764.1"/>
    </source>
</evidence>
<dbReference type="SUPFAM" id="SSF118215">
    <property type="entry name" value="Proton glutamate symport protein"/>
    <property type="match status" value="1"/>
</dbReference>
<evidence type="ECO:0000256" key="2">
    <source>
        <dbReference type="ARBA" id="ARBA00022448"/>
    </source>
</evidence>
<feature type="transmembrane region" description="Helical" evidence="6">
    <location>
        <begin position="222"/>
        <end position="247"/>
    </location>
</feature>
<evidence type="ECO:0000256" key="6">
    <source>
        <dbReference type="SAM" id="Phobius"/>
    </source>
</evidence>
<dbReference type="Pfam" id="PF00375">
    <property type="entry name" value="SDF"/>
    <property type="match status" value="1"/>
</dbReference>
<feature type="transmembrane region" description="Helical" evidence="6">
    <location>
        <begin position="46"/>
        <end position="67"/>
    </location>
</feature>
<dbReference type="GO" id="GO:0015293">
    <property type="term" value="F:symporter activity"/>
    <property type="evidence" value="ECO:0007669"/>
    <property type="project" value="InterPro"/>
</dbReference>
<dbReference type="GO" id="GO:0005886">
    <property type="term" value="C:plasma membrane"/>
    <property type="evidence" value="ECO:0007669"/>
    <property type="project" value="TreeGrafter"/>
</dbReference>
<feature type="transmembrane region" description="Helical" evidence="6">
    <location>
        <begin position="143"/>
        <end position="166"/>
    </location>
</feature>
<dbReference type="InterPro" id="IPR036458">
    <property type="entry name" value="Na:dicarbo_symporter_sf"/>
</dbReference>
<keyword evidence="2" id="KW-0813">Transport</keyword>
<keyword evidence="5 6" id="KW-0472">Membrane</keyword>
<comment type="subcellular location">
    <subcellularLocation>
        <location evidence="1">Membrane</location>
        <topology evidence="1">Multi-pass membrane protein</topology>
    </subcellularLocation>
</comment>
<keyword evidence="3 6" id="KW-0812">Transmembrane</keyword>
<feature type="transmembrane region" description="Helical" evidence="6">
    <location>
        <begin position="295"/>
        <end position="323"/>
    </location>
</feature>
<reference evidence="7 8" key="1">
    <citation type="submission" date="2019-03" db="EMBL/GenBank/DDBJ databases">
        <title>Genomic Encyclopedia of Type Strains, Phase IV (KMG-IV): sequencing the most valuable type-strain genomes for metagenomic binning, comparative biology and taxonomic classification.</title>
        <authorList>
            <person name="Goeker M."/>
        </authorList>
    </citation>
    <scope>NUCLEOTIDE SEQUENCE [LARGE SCALE GENOMIC DNA]</scope>
    <source>
        <strain evidence="7 8">DSM 21667</strain>
    </source>
</reference>
<protein>
    <submittedName>
        <fullName evidence="7">Na+/H+-dicarboxylate symporter</fullName>
    </submittedName>
</protein>
<feature type="transmembrane region" description="Helical" evidence="6">
    <location>
        <begin position="79"/>
        <end position="105"/>
    </location>
</feature>